<proteinExistence type="predicted"/>
<protein>
    <submittedName>
        <fullName evidence="2">Uncharacterized protein</fullName>
    </submittedName>
</protein>
<dbReference type="HOGENOM" id="CLU_134723_0_0_1"/>
<feature type="chain" id="PRO_5003337351" evidence="1">
    <location>
        <begin position="26"/>
        <end position="119"/>
    </location>
</feature>
<accession>F6H480</accession>
<dbReference type="Proteomes" id="UP000009183">
    <property type="component" value="Chromosome 14"/>
</dbReference>
<feature type="signal peptide" evidence="1">
    <location>
        <begin position="1"/>
        <end position="25"/>
    </location>
</feature>
<name>F6H480_VITVI</name>
<keyword evidence="3" id="KW-1185">Reference proteome</keyword>
<reference evidence="3" key="1">
    <citation type="journal article" date="2007" name="Nature">
        <title>The grapevine genome sequence suggests ancestral hexaploidization in major angiosperm phyla.</title>
        <authorList>
            <consortium name="The French-Italian Public Consortium for Grapevine Genome Characterization."/>
            <person name="Jaillon O."/>
            <person name="Aury J.-M."/>
            <person name="Noel B."/>
            <person name="Policriti A."/>
            <person name="Clepet C."/>
            <person name="Casagrande A."/>
            <person name="Choisne N."/>
            <person name="Aubourg S."/>
            <person name="Vitulo N."/>
            <person name="Jubin C."/>
            <person name="Vezzi A."/>
            <person name="Legeai F."/>
            <person name="Hugueney P."/>
            <person name="Dasilva C."/>
            <person name="Horner D."/>
            <person name="Mica E."/>
            <person name="Jublot D."/>
            <person name="Poulain J."/>
            <person name="Bruyere C."/>
            <person name="Billault A."/>
            <person name="Segurens B."/>
            <person name="Gouyvenoux M."/>
            <person name="Ugarte E."/>
            <person name="Cattonaro F."/>
            <person name="Anthouard V."/>
            <person name="Vico V."/>
            <person name="Del Fabbro C."/>
            <person name="Alaux M."/>
            <person name="Di Gaspero G."/>
            <person name="Dumas V."/>
            <person name="Felice N."/>
            <person name="Paillard S."/>
            <person name="Juman I."/>
            <person name="Moroldo M."/>
            <person name="Scalabrin S."/>
            <person name="Canaguier A."/>
            <person name="Le Clainche I."/>
            <person name="Malacrida G."/>
            <person name="Durand E."/>
            <person name="Pesole G."/>
            <person name="Laucou V."/>
            <person name="Chatelet P."/>
            <person name="Merdinoglu D."/>
            <person name="Delledonne M."/>
            <person name="Pezzotti M."/>
            <person name="Lecharny A."/>
            <person name="Scarpelli C."/>
            <person name="Artiguenave F."/>
            <person name="Pe M.E."/>
            <person name="Valle G."/>
            <person name="Morgante M."/>
            <person name="Caboche M."/>
            <person name="Adam-Blondon A.-F."/>
            <person name="Weissenbach J."/>
            <person name="Quetier F."/>
            <person name="Wincker P."/>
        </authorList>
    </citation>
    <scope>NUCLEOTIDE SEQUENCE [LARGE SCALE GENOMIC DNA]</scope>
    <source>
        <strain evidence="3">cv. Pinot noir / PN40024</strain>
    </source>
</reference>
<dbReference type="InParanoid" id="F6H480"/>
<evidence type="ECO:0000313" key="3">
    <source>
        <dbReference type="Proteomes" id="UP000009183"/>
    </source>
</evidence>
<keyword evidence="1" id="KW-0732">Signal</keyword>
<dbReference type="AlphaFoldDB" id="F6H480"/>
<dbReference type="EMBL" id="FN595232">
    <property type="protein sequence ID" value="CCB46922.1"/>
    <property type="molecule type" value="Genomic_DNA"/>
</dbReference>
<evidence type="ECO:0000256" key="1">
    <source>
        <dbReference type="SAM" id="SignalP"/>
    </source>
</evidence>
<dbReference type="OrthoDB" id="972292at2759"/>
<dbReference type="PaxDb" id="29760-VIT_14s0068g00150.t01"/>
<gene>
    <name evidence="2" type="ordered locus">VIT_14s0068g00150</name>
</gene>
<sequence length="119" mass="13170">MTRGPSSLLLIYTVMILFHANICKAATSLTNNTSTTIMGCNGDQGECLVVDLDFEEQFFMGSETSDSKASGSTEFNIYRLIENRGKAIPCGVRPYAACLSTKNIIRRNPEKCGLYKRRC</sequence>
<organism evidence="2 3">
    <name type="scientific">Vitis vinifera</name>
    <name type="common">Grape</name>
    <dbReference type="NCBI Taxonomy" id="29760"/>
    <lineage>
        <taxon>Eukaryota</taxon>
        <taxon>Viridiplantae</taxon>
        <taxon>Streptophyta</taxon>
        <taxon>Embryophyta</taxon>
        <taxon>Tracheophyta</taxon>
        <taxon>Spermatophyta</taxon>
        <taxon>Magnoliopsida</taxon>
        <taxon>eudicotyledons</taxon>
        <taxon>Gunneridae</taxon>
        <taxon>Pentapetalae</taxon>
        <taxon>rosids</taxon>
        <taxon>Vitales</taxon>
        <taxon>Vitaceae</taxon>
        <taxon>Viteae</taxon>
        <taxon>Vitis</taxon>
    </lineage>
</organism>
<evidence type="ECO:0000313" key="2">
    <source>
        <dbReference type="EMBL" id="CCB46922.1"/>
    </source>
</evidence>